<evidence type="ECO:0000313" key="3">
    <source>
        <dbReference type="Proteomes" id="UP000887229"/>
    </source>
</evidence>
<dbReference type="InterPro" id="IPR029058">
    <property type="entry name" value="AB_hydrolase_fold"/>
</dbReference>
<sequence length="414" mass="46516">MPSIFESKEHVLPTSHLREFARATSHTQTDTLVQHVKQYIPRDNPSPQKGDITIIGAHANGFPKELYEPLWEDLHHALKAQGINIRSIIIADAAWQGHSGVLNAANLGNDPSWNDLANDLRHLINTLRPPPPLFAIGHSLGAAALTTLSLNGAPRLFAGMILMEPVIQQYASSPGPQQHSPAAMSARRRDTWPDRQTALAGFRKSPFYAAWDDRVLDRWVQFGLRDSDDGQQVVLTTTKHQEVFTFLRPAWRAYDASGDKILKPELVPDIDHRVDPDTGYKFTYPLYRPEPPAVLARLPHLRPPVLYVFGLQSPMSPEVLRDEKMRLTGTGIGGSGGERAGMVKKAERDNGHLIPLEAPGYCAQEASAWIREQMQRWWAQEREYEEWTRLPQKDKSTLSAEHLKMLGVKEKAKI</sequence>
<dbReference type="Gene3D" id="3.40.50.1820">
    <property type="entry name" value="alpha/beta hydrolase"/>
    <property type="match status" value="1"/>
</dbReference>
<dbReference type="Proteomes" id="UP000887229">
    <property type="component" value="Unassembled WGS sequence"/>
</dbReference>
<evidence type="ECO:0000259" key="1">
    <source>
        <dbReference type="Pfam" id="PF12697"/>
    </source>
</evidence>
<protein>
    <submittedName>
        <fullName evidence="2">Alpha/beta hydrolase family-domain-containing protein</fullName>
    </submittedName>
</protein>
<dbReference type="GeneID" id="70294942"/>
<dbReference type="OrthoDB" id="94039at2759"/>
<comment type="caution">
    <text evidence="2">The sequence shown here is derived from an EMBL/GenBank/DDBJ whole genome shotgun (WGS) entry which is preliminary data.</text>
</comment>
<keyword evidence="2" id="KW-0378">Hydrolase</keyword>
<organism evidence="2 3">
    <name type="scientific">Emericellopsis atlantica</name>
    <dbReference type="NCBI Taxonomy" id="2614577"/>
    <lineage>
        <taxon>Eukaryota</taxon>
        <taxon>Fungi</taxon>
        <taxon>Dikarya</taxon>
        <taxon>Ascomycota</taxon>
        <taxon>Pezizomycotina</taxon>
        <taxon>Sordariomycetes</taxon>
        <taxon>Hypocreomycetidae</taxon>
        <taxon>Hypocreales</taxon>
        <taxon>Bionectriaceae</taxon>
        <taxon>Emericellopsis</taxon>
    </lineage>
</organism>
<dbReference type="SUPFAM" id="SSF53474">
    <property type="entry name" value="alpha/beta-Hydrolases"/>
    <property type="match status" value="1"/>
</dbReference>
<dbReference type="GO" id="GO:0016787">
    <property type="term" value="F:hydrolase activity"/>
    <property type="evidence" value="ECO:0007669"/>
    <property type="project" value="UniProtKB-KW"/>
</dbReference>
<dbReference type="Pfam" id="PF12697">
    <property type="entry name" value="Abhydrolase_6"/>
    <property type="match status" value="1"/>
</dbReference>
<dbReference type="EMBL" id="MU251268">
    <property type="protein sequence ID" value="KAG9251475.1"/>
    <property type="molecule type" value="Genomic_DNA"/>
</dbReference>
<accession>A0A9P8CLX3</accession>
<dbReference type="InterPro" id="IPR000073">
    <property type="entry name" value="AB_hydrolase_1"/>
</dbReference>
<evidence type="ECO:0000313" key="2">
    <source>
        <dbReference type="EMBL" id="KAG9251475.1"/>
    </source>
</evidence>
<gene>
    <name evidence="2" type="ORF">F5Z01DRAFT_663569</name>
</gene>
<keyword evidence="3" id="KW-1185">Reference proteome</keyword>
<reference evidence="2" key="1">
    <citation type="journal article" date="2021" name="IMA Fungus">
        <title>Genomic characterization of three marine fungi, including Emericellopsis atlantica sp. nov. with signatures of a generalist lifestyle and marine biomass degradation.</title>
        <authorList>
            <person name="Hagestad O.C."/>
            <person name="Hou L."/>
            <person name="Andersen J.H."/>
            <person name="Hansen E.H."/>
            <person name="Altermark B."/>
            <person name="Li C."/>
            <person name="Kuhnert E."/>
            <person name="Cox R.J."/>
            <person name="Crous P.W."/>
            <person name="Spatafora J.W."/>
            <person name="Lail K."/>
            <person name="Amirebrahimi M."/>
            <person name="Lipzen A."/>
            <person name="Pangilinan J."/>
            <person name="Andreopoulos W."/>
            <person name="Hayes R.D."/>
            <person name="Ng V."/>
            <person name="Grigoriev I.V."/>
            <person name="Jackson S.A."/>
            <person name="Sutton T.D.S."/>
            <person name="Dobson A.D.W."/>
            <person name="Rama T."/>
        </authorList>
    </citation>
    <scope>NUCLEOTIDE SEQUENCE</scope>
    <source>
        <strain evidence="2">TS7</strain>
    </source>
</reference>
<dbReference type="RefSeq" id="XP_046115399.1">
    <property type="nucleotide sequence ID" value="XM_046264039.1"/>
</dbReference>
<dbReference type="AlphaFoldDB" id="A0A9P8CLX3"/>
<name>A0A9P8CLX3_9HYPO</name>
<feature type="domain" description="AB hydrolase-1" evidence="1">
    <location>
        <begin position="57"/>
        <end position="363"/>
    </location>
</feature>
<proteinExistence type="predicted"/>